<organism evidence="1">
    <name type="scientific">Culex pipiens</name>
    <name type="common">House mosquito</name>
    <dbReference type="NCBI Taxonomy" id="7175"/>
    <lineage>
        <taxon>Eukaryota</taxon>
        <taxon>Metazoa</taxon>
        <taxon>Ecdysozoa</taxon>
        <taxon>Arthropoda</taxon>
        <taxon>Hexapoda</taxon>
        <taxon>Insecta</taxon>
        <taxon>Pterygota</taxon>
        <taxon>Neoptera</taxon>
        <taxon>Endopterygota</taxon>
        <taxon>Diptera</taxon>
        <taxon>Nematocera</taxon>
        <taxon>Culicoidea</taxon>
        <taxon>Culicidae</taxon>
        <taxon>Culicinae</taxon>
        <taxon>Culicini</taxon>
        <taxon>Culex</taxon>
        <taxon>Culex</taxon>
    </lineage>
</organism>
<reference evidence="1" key="1">
    <citation type="submission" date="2021-05" db="EMBL/GenBank/DDBJ databases">
        <authorList>
            <person name="Alioto T."/>
            <person name="Alioto T."/>
            <person name="Gomez Garrido J."/>
        </authorList>
    </citation>
    <scope>NUCLEOTIDE SEQUENCE</scope>
</reference>
<dbReference type="EMBL" id="HBUE01132841">
    <property type="protein sequence ID" value="CAG6497318.1"/>
    <property type="molecule type" value="Transcribed_RNA"/>
</dbReference>
<accession>A0A8D8CP88</accession>
<protein>
    <submittedName>
        <fullName evidence="1">(northern house mosquito) hypothetical protein</fullName>
    </submittedName>
</protein>
<name>A0A8D8CP88_CULPI</name>
<sequence>MSLPLTMIMDAGSVIRYSHLAPHRSASNQQQQQQHPTGPRIFPRVFVTLRYRRSWAHCPSGNEWANHAKHTGISFFLIPWSTNCGSELVRIEYDDDEVVPAAAVPPRGSKAKRTVQ</sequence>
<dbReference type="AlphaFoldDB" id="A0A8D8CP88"/>
<evidence type="ECO:0000313" key="1">
    <source>
        <dbReference type="EMBL" id="CAG6497318.1"/>
    </source>
</evidence>
<proteinExistence type="predicted"/>